<dbReference type="AlphaFoldDB" id="A0A543J420"/>
<dbReference type="Proteomes" id="UP000319213">
    <property type="component" value="Unassembled WGS sequence"/>
</dbReference>
<dbReference type="OrthoDB" id="9777755at2"/>
<dbReference type="EMBL" id="VFPQ01000001">
    <property type="protein sequence ID" value="TQM77586.1"/>
    <property type="molecule type" value="Genomic_DNA"/>
</dbReference>
<keyword evidence="1" id="KW-1133">Transmembrane helix</keyword>
<dbReference type="RefSeq" id="WP_142261291.1">
    <property type="nucleotide sequence ID" value="NZ_BMPV01000002.1"/>
</dbReference>
<dbReference type="PANTHER" id="PTHR35797">
    <property type="entry name" value="PROTEASE-RELATED"/>
    <property type="match status" value="1"/>
</dbReference>
<organism evidence="3 4">
    <name type="scientific">Thermopolyspora flexuosa</name>
    <dbReference type="NCBI Taxonomy" id="103836"/>
    <lineage>
        <taxon>Bacteria</taxon>
        <taxon>Bacillati</taxon>
        <taxon>Actinomycetota</taxon>
        <taxon>Actinomycetes</taxon>
        <taxon>Streptosporangiales</taxon>
        <taxon>Streptosporangiaceae</taxon>
        <taxon>Thermopolyspora</taxon>
    </lineage>
</organism>
<name>A0A543J420_9ACTN</name>
<keyword evidence="1" id="KW-0812">Transmembrane</keyword>
<evidence type="ECO:0000259" key="2">
    <source>
        <dbReference type="Pfam" id="PF02517"/>
    </source>
</evidence>
<keyword evidence="1" id="KW-0472">Membrane</keyword>
<evidence type="ECO:0000256" key="1">
    <source>
        <dbReference type="SAM" id="Phobius"/>
    </source>
</evidence>
<feature type="transmembrane region" description="Helical" evidence="1">
    <location>
        <begin position="79"/>
        <end position="98"/>
    </location>
</feature>
<dbReference type="PANTHER" id="PTHR35797:SF1">
    <property type="entry name" value="PROTEASE"/>
    <property type="match status" value="1"/>
</dbReference>
<gene>
    <name evidence="3" type="ORF">FHX40_4355</name>
</gene>
<keyword evidence="4" id="KW-1185">Reference proteome</keyword>
<dbReference type="GO" id="GO:0080120">
    <property type="term" value="P:CAAX-box protein maturation"/>
    <property type="evidence" value="ECO:0007669"/>
    <property type="project" value="UniProtKB-ARBA"/>
</dbReference>
<feature type="transmembrane region" description="Helical" evidence="1">
    <location>
        <begin position="230"/>
        <end position="247"/>
    </location>
</feature>
<feature type="transmembrane region" description="Helical" evidence="1">
    <location>
        <begin position="41"/>
        <end position="58"/>
    </location>
</feature>
<reference evidence="3 4" key="1">
    <citation type="submission" date="2019-06" db="EMBL/GenBank/DDBJ databases">
        <title>Sequencing the genomes of 1000 actinobacteria strains.</title>
        <authorList>
            <person name="Klenk H.-P."/>
        </authorList>
    </citation>
    <scope>NUCLEOTIDE SEQUENCE [LARGE SCALE GENOMIC DNA]</scope>
    <source>
        <strain evidence="3 4">DSM 43186</strain>
    </source>
</reference>
<evidence type="ECO:0000313" key="3">
    <source>
        <dbReference type="EMBL" id="TQM77586.1"/>
    </source>
</evidence>
<dbReference type="InterPro" id="IPR042150">
    <property type="entry name" value="MmRce1-like"/>
</dbReference>
<evidence type="ECO:0000313" key="4">
    <source>
        <dbReference type="Proteomes" id="UP000319213"/>
    </source>
</evidence>
<feature type="domain" description="CAAX prenyl protease 2/Lysostaphin resistance protein A-like" evidence="2">
    <location>
        <begin position="112"/>
        <end position="213"/>
    </location>
</feature>
<sequence length="269" mass="28851">MSRGRGSALRFFALVFVLSLPLWLLGHLANQAGAARPYDLPVSSLMAFCPVIAALVLLPRGERLPLLRRSVARFRPGRWYVAAVLLMPGVFAASYVVLRLAGRPLPEPRITWAMVPVLIVMFLVAAVGEEAGWMGYAADRMLARYGAFTVGLVIGLVWAAWHIVPWLQAGRDAGWIAWQCLFTVATRVIIVWMYRNTGASVAAAVLVHASSNVGYALFPVNGSHYDPMTVGLLTAAVAVLVVAVWGPRTLAGRDHGRPPAGPSASSSAG</sequence>
<feature type="transmembrane region" description="Helical" evidence="1">
    <location>
        <begin position="110"/>
        <end position="133"/>
    </location>
</feature>
<feature type="transmembrane region" description="Helical" evidence="1">
    <location>
        <begin position="145"/>
        <end position="164"/>
    </location>
</feature>
<protein>
    <recommendedName>
        <fullName evidence="2">CAAX prenyl protease 2/Lysostaphin resistance protein A-like domain-containing protein</fullName>
    </recommendedName>
</protein>
<accession>A0A543J420</accession>
<feature type="transmembrane region" description="Helical" evidence="1">
    <location>
        <begin position="176"/>
        <end position="194"/>
    </location>
</feature>
<proteinExistence type="predicted"/>
<feature type="transmembrane region" description="Helical" evidence="1">
    <location>
        <begin position="201"/>
        <end position="218"/>
    </location>
</feature>
<comment type="caution">
    <text evidence="3">The sequence shown here is derived from an EMBL/GenBank/DDBJ whole genome shotgun (WGS) entry which is preliminary data.</text>
</comment>
<dbReference type="Pfam" id="PF02517">
    <property type="entry name" value="Rce1-like"/>
    <property type="match status" value="1"/>
</dbReference>
<dbReference type="InterPro" id="IPR003675">
    <property type="entry name" value="Rce1/LyrA-like_dom"/>
</dbReference>
<dbReference type="GO" id="GO:0004175">
    <property type="term" value="F:endopeptidase activity"/>
    <property type="evidence" value="ECO:0007669"/>
    <property type="project" value="UniProtKB-ARBA"/>
</dbReference>